<evidence type="ECO:0000256" key="1">
    <source>
        <dbReference type="SAM" id="MobiDB-lite"/>
    </source>
</evidence>
<reference evidence="4 5" key="2">
    <citation type="submission" date="2024-05" db="EMBL/GenBank/DDBJ databases">
        <authorList>
            <person name="Chen Y."/>
            <person name="Shah S."/>
            <person name="Dougan E. K."/>
            <person name="Thang M."/>
            <person name="Chan C."/>
        </authorList>
    </citation>
    <scope>NUCLEOTIDE SEQUENCE [LARGE SCALE GENOMIC DNA]</scope>
</reference>
<evidence type="ECO:0000313" key="3">
    <source>
        <dbReference type="EMBL" id="CAI4015258.1"/>
    </source>
</evidence>
<dbReference type="SMART" id="SM00357">
    <property type="entry name" value="CSP"/>
    <property type="match status" value="1"/>
</dbReference>
<dbReference type="SUPFAM" id="SSF50249">
    <property type="entry name" value="Nucleic acid-binding proteins"/>
    <property type="match status" value="1"/>
</dbReference>
<feature type="region of interest" description="Disordered" evidence="1">
    <location>
        <begin position="97"/>
        <end position="189"/>
    </location>
</feature>
<feature type="region of interest" description="Disordered" evidence="1">
    <location>
        <begin position="1"/>
        <end position="36"/>
    </location>
</feature>
<dbReference type="InterPro" id="IPR012340">
    <property type="entry name" value="NA-bd_OB-fold"/>
</dbReference>
<dbReference type="InterPro" id="IPR011129">
    <property type="entry name" value="CSD"/>
</dbReference>
<feature type="compositionally biased region" description="Basic and acidic residues" evidence="1">
    <location>
        <begin position="132"/>
        <end position="141"/>
    </location>
</feature>
<feature type="compositionally biased region" description="Basic residues" evidence="1">
    <location>
        <begin position="160"/>
        <end position="174"/>
    </location>
</feature>
<dbReference type="InterPro" id="IPR002059">
    <property type="entry name" value="CSP_DNA-bd"/>
</dbReference>
<dbReference type="EMBL" id="CAMXCT020006522">
    <property type="protein sequence ID" value="CAL1168633.1"/>
    <property type="molecule type" value="Genomic_DNA"/>
</dbReference>
<evidence type="ECO:0000313" key="4">
    <source>
        <dbReference type="EMBL" id="CAL4802570.1"/>
    </source>
</evidence>
<dbReference type="AlphaFoldDB" id="A0A9P1DUV4"/>
<comment type="caution">
    <text evidence="3">The sequence shown here is derived from an EMBL/GenBank/DDBJ whole genome shotgun (WGS) entry which is preliminary data.</text>
</comment>
<dbReference type="Proteomes" id="UP001152797">
    <property type="component" value="Unassembled WGS sequence"/>
</dbReference>
<accession>A0A9P1DUV4</accession>
<dbReference type="OrthoDB" id="438366at2759"/>
<gene>
    <name evidence="3" type="ORF">C1SCF055_LOCUS40095</name>
</gene>
<dbReference type="Gene3D" id="2.40.50.140">
    <property type="entry name" value="Nucleic acid-binding proteins"/>
    <property type="match status" value="1"/>
</dbReference>
<dbReference type="EMBL" id="CAMXCT010006522">
    <property type="protein sequence ID" value="CAI4015258.1"/>
    <property type="molecule type" value="Genomic_DNA"/>
</dbReference>
<dbReference type="PROSITE" id="PS51857">
    <property type="entry name" value="CSD_2"/>
    <property type="match status" value="1"/>
</dbReference>
<organism evidence="3">
    <name type="scientific">Cladocopium goreaui</name>
    <dbReference type="NCBI Taxonomy" id="2562237"/>
    <lineage>
        <taxon>Eukaryota</taxon>
        <taxon>Sar</taxon>
        <taxon>Alveolata</taxon>
        <taxon>Dinophyceae</taxon>
        <taxon>Suessiales</taxon>
        <taxon>Symbiodiniaceae</taxon>
        <taxon>Cladocopium</taxon>
    </lineage>
</organism>
<feature type="compositionally biased region" description="Basic residues" evidence="1">
    <location>
        <begin position="102"/>
        <end position="115"/>
    </location>
</feature>
<evidence type="ECO:0000259" key="2">
    <source>
        <dbReference type="PROSITE" id="PS51857"/>
    </source>
</evidence>
<protein>
    <submittedName>
        <fullName evidence="4">Cold shock-like protein CspD (CSP-D)</fullName>
    </submittedName>
</protein>
<name>A0A9P1DUV4_9DINO</name>
<keyword evidence="5" id="KW-1185">Reference proteome</keyword>
<sequence length="189" mass="21428">MGRSASRSREGSGKGEKGDSKREKGTVNTWNNDRQFGFVSCDSGRQDLFTHAEYITDTNARYDAKTRGLRRGDRIAFDVEEPQGNKKSMQAVNVEILDLVKRSRSPSRRRSRSRGRGGGGRGRSRSRGRNTRPMDQRDSGRPSDGNSGGKPRARSDSRKAPPKRRDSRRRSPPPRRRDSRSNSRRRRSP</sequence>
<reference evidence="3" key="1">
    <citation type="submission" date="2022-10" db="EMBL/GenBank/DDBJ databases">
        <authorList>
            <person name="Chen Y."/>
            <person name="Dougan E. K."/>
            <person name="Chan C."/>
            <person name="Rhodes N."/>
            <person name="Thang M."/>
        </authorList>
    </citation>
    <scope>NUCLEOTIDE SEQUENCE</scope>
</reference>
<dbReference type="GO" id="GO:0003676">
    <property type="term" value="F:nucleic acid binding"/>
    <property type="evidence" value="ECO:0007669"/>
    <property type="project" value="InterPro"/>
</dbReference>
<feature type="compositionally biased region" description="Basic and acidic residues" evidence="1">
    <location>
        <begin position="7"/>
        <end position="25"/>
    </location>
</feature>
<feature type="domain" description="CSD" evidence="2">
    <location>
        <begin position="22"/>
        <end position="96"/>
    </location>
</feature>
<dbReference type="EMBL" id="CAMXCT030006522">
    <property type="protein sequence ID" value="CAL4802570.1"/>
    <property type="molecule type" value="Genomic_DNA"/>
</dbReference>
<dbReference type="Pfam" id="PF00313">
    <property type="entry name" value="CSD"/>
    <property type="match status" value="1"/>
</dbReference>
<evidence type="ECO:0000313" key="5">
    <source>
        <dbReference type="Proteomes" id="UP001152797"/>
    </source>
</evidence>
<proteinExistence type="predicted"/>